<evidence type="ECO:0000256" key="5">
    <source>
        <dbReference type="SAM" id="MobiDB-lite"/>
    </source>
</evidence>
<dbReference type="EMBL" id="KQ257456">
    <property type="protein sequence ID" value="KND00198.1"/>
    <property type="molecule type" value="Genomic_DNA"/>
</dbReference>
<dbReference type="CDD" id="cd03281">
    <property type="entry name" value="ABC_MSH5_euk"/>
    <property type="match status" value="1"/>
</dbReference>
<dbReference type="InParanoid" id="A0A0L0HGH8"/>
<evidence type="ECO:0000256" key="2">
    <source>
        <dbReference type="ARBA" id="ARBA00022741"/>
    </source>
</evidence>
<evidence type="ECO:0000256" key="3">
    <source>
        <dbReference type="ARBA" id="ARBA00022840"/>
    </source>
</evidence>
<dbReference type="GO" id="GO:0005634">
    <property type="term" value="C:nucleus"/>
    <property type="evidence" value="ECO:0007669"/>
    <property type="project" value="TreeGrafter"/>
</dbReference>
<feature type="compositionally biased region" description="Polar residues" evidence="5">
    <location>
        <begin position="265"/>
        <end position="285"/>
    </location>
</feature>
<dbReference type="InterPro" id="IPR045076">
    <property type="entry name" value="MutS"/>
</dbReference>
<sequence length="1344" mass="149681">MGGALNDFVSSERIYKVAAADQFSIEISPEMPINTLGPPRVQTDLLHLGFRPDEQDTPYTLLLNDSPSLYFAAMAEKSSSNRYQEQHTVDKNDPLAASDSFIDFANMSDAGVSAIWEQSFEDGQRLFEESLLPDEQGYDEGVSVDDSLQPSLSVADVPNLDESPRVPKIRMEERVSTDRSNGKTLQCTKARLLSNENQTSSSSTCASQSTPKDSPTVTAEQRTAQIIESPSSENTSNPPLLTFASALASVRSTTSATSDAAHPVTPQSRGSMPSNQPDESSSPSIATNHFTAIKTRNAMDQMDKAALIDKQDRPLDFMGGPSSSTNNIHGEDAHDNDDCVTVDTRIRAHSAYSLARRAKEITLKRARVNIVHQDVSSANAAMEEPTFKRPREKDALASIKAEHQYGTGEVSETPSRITPSSHTIFRPYSVSESSFGADRTGDGQFPAGLAGRFRNISPSPSELTDSSDMSRFSSNFRPWQKVPSFSQANPKSRPFLSHGGDDTASEISSVASSRRNRNNKTPHNKSSENLKNVPQTVKLERRVHFDHDSDEHGSLMLDDKVVMAVTYKNGKIGAAYYSVMDSKLYLMEDMEEDISFEITRLLRYQVQPSVIVTNARADDAFLEVLTAQDGALPPCELEIRPSTDFVYQTAKNKLCSIQIPAAGQHLDDRTSTPRSEDHESFTRKRVEMFLFLESIVSLDSVEMVGCAGALLNYITKARLTGSLEADAEIELLSVEQFSLNQYMHVNADTLCSLQIFQNEAHPSMHCKKGKEGFSLFGIMDTTKTPMGRALLRQWFLRPSMSLDVIRERHTAVGYFLRPDIQFAMNQLRGSLKHVKNIPKILTKMRTHASIVEWQAILKFSYYALKIRSDLRELGAHVKIPIVRKINEVFVVQELKEVGSFVNKAVDFDASVNEGRVVVKPHVDDELDELKRTYHGLDDLLSQVAHEISDTIPKEFSTSLNVIYFPQLGYLITIPLKEGMTEREDFVIEGLSFQFCTANAVYYKSDRMFELDESIGDIHSMIVDREIEIIQRLQETVLGYRATLIQVANVCAELDCILSFADAAKRYNCTRPEMTEDNIFHVVKGRHPLQELCVDVFVANDTSMGEADDLPRMILLTGANFSGKSVYLKQIALITYMAHIGSFVPAERAVIRLTDKILTRIQTRESVSKMQSTFMIDLQQVSVALRSSTRRSLVLLDEFGKGTDTAGMFFDILVGCDILCLADLYCVDGIGLLCGVLDNFAKRDADCPHVVAATHFHEIFTYNLLTIPEPFLLECTMEIMETRGSEGLTFLYHVKPGRSQSSWGVHCAALAGIPPHILERGTCSCLSFSWSRIFMHMAAIFIMIF</sequence>
<feature type="region of interest" description="Disordered" evidence="5">
    <location>
        <begin position="136"/>
        <end position="222"/>
    </location>
</feature>
<dbReference type="SUPFAM" id="SSF48334">
    <property type="entry name" value="DNA repair protein MutS, domain III"/>
    <property type="match status" value="1"/>
</dbReference>
<feature type="compositionally biased region" description="Low complexity" evidence="5">
    <location>
        <begin position="198"/>
        <end position="210"/>
    </location>
</feature>
<dbReference type="Gene3D" id="3.40.50.300">
    <property type="entry name" value="P-loop containing nucleotide triphosphate hydrolases"/>
    <property type="match status" value="1"/>
</dbReference>
<dbReference type="OrthoDB" id="29596at2759"/>
<name>A0A0L0HGH8_SPIPD</name>
<dbReference type="SMART" id="SM00533">
    <property type="entry name" value="MUTSd"/>
    <property type="match status" value="1"/>
</dbReference>
<organism evidence="8 9">
    <name type="scientific">Spizellomyces punctatus (strain DAOM BR117)</name>
    <dbReference type="NCBI Taxonomy" id="645134"/>
    <lineage>
        <taxon>Eukaryota</taxon>
        <taxon>Fungi</taxon>
        <taxon>Fungi incertae sedis</taxon>
        <taxon>Chytridiomycota</taxon>
        <taxon>Chytridiomycota incertae sedis</taxon>
        <taxon>Chytridiomycetes</taxon>
        <taxon>Spizellomycetales</taxon>
        <taxon>Spizellomycetaceae</taxon>
        <taxon>Spizellomyces</taxon>
    </lineage>
</organism>
<feature type="domain" description="DNA mismatch repair proteins mutS family" evidence="7">
    <location>
        <begin position="1110"/>
        <end position="1326"/>
    </location>
</feature>
<comment type="similarity">
    <text evidence="1">Belongs to the DNA mismatch repair MutS family.</text>
</comment>
<dbReference type="VEuPathDB" id="FungiDB:SPPG_04537"/>
<feature type="compositionally biased region" description="Polar residues" evidence="5">
    <location>
        <begin position="211"/>
        <end position="222"/>
    </location>
</feature>
<dbReference type="Proteomes" id="UP000053201">
    <property type="component" value="Unassembled WGS sequence"/>
</dbReference>
<keyword evidence="4" id="KW-0238">DNA-binding</keyword>
<protein>
    <submittedName>
        <fullName evidence="8">Uncharacterized protein</fullName>
    </submittedName>
</protein>
<feature type="region of interest" description="Disordered" evidence="5">
    <location>
        <begin position="433"/>
        <end position="529"/>
    </location>
</feature>
<keyword evidence="2" id="KW-0547">Nucleotide-binding</keyword>
<accession>A0A0L0HGH8</accession>
<feature type="compositionally biased region" description="Basic residues" evidence="5">
    <location>
        <begin position="514"/>
        <end position="523"/>
    </location>
</feature>
<dbReference type="InterPro" id="IPR007696">
    <property type="entry name" value="DNA_mismatch_repair_MutS_core"/>
</dbReference>
<dbReference type="GO" id="GO:0030983">
    <property type="term" value="F:mismatched DNA binding"/>
    <property type="evidence" value="ECO:0007669"/>
    <property type="project" value="UniProtKB-UniRule"/>
</dbReference>
<dbReference type="PANTHER" id="PTHR11361:SF20">
    <property type="entry name" value="MUTS PROTEIN HOMOLOG 5"/>
    <property type="match status" value="1"/>
</dbReference>
<proteinExistence type="inferred from homology"/>
<dbReference type="GO" id="GO:0051026">
    <property type="term" value="P:chiasma assembly"/>
    <property type="evidence" value="ECO:0007669"/>
    <property type="project" value="TreeGrafter"/>
</dbReference>
<feature type="region of interest" description="Disordered" evidence="5">
    <location>
        <begin position="254"/>
        <end position="285"/>
    </location>
</feature>
<evidence type="ECO:0000256" key="4">
    <source>
        <dbReference type="ARBA" id="ARBA00023125"/>
    </source>
</evidence>
<dbReference type="RefSeq" id="XP_016608237.1">
    <property type="nucleotide sequence ID" value="XM_016752771.1"/>
</dbReference>
<evidence type="ECO:0000256" key="1">
    <source>
        <dbReference type="ARBA" id="ARBA00006271"/>
    </source>
</evidence>
<gene>
    <name evidence="8" type="ORF">SPPG_04537</name>
</gene>
<dbReference type="Pfam" id="PF00488">
    <property type="entry name" value="MutS_V"/>
    <property type="match status" value="2"/>
</dbReference>
<feature type="compositionally biased region" description="Polar residues" evidence="5">
    <location>
        <begin position="456"/>
        <end position="490"/>
    </location>
</feature>
<dbReference type="OMA" id="FARNTHA"/>
<feature type="compositionally biased region" description="Basic and acidic residues" evidence="5">
    <location>
        <begin position="162"/>
        <end position="181"/>
    </location>
</feature>
<dbReference type="eggNOG" id="KOG0221">
    <property type="taxonomic scope" value="Eukaryota"/>
</dbReference>
<evidence type="ECO:0000259" key="6">
    <source>
        <dbReference type="SMART" id="SM00533"/>
    </source>
</evidence>
<evidence type="ECO:0000259" key="7">
    <source>
        <dbReference type="SMART" id="SM00534"/>
    </source>
</evidence>
<evidence type="ECO:0000313" key="9">
    <source>
        <dbReference type="Proteomes" id="UP000053201"/>
    </source>
</evidence>
<dbReference type="InterPro" id="IPR036187">
    <property type="entry name" value="DNA_mismatch_repair_MutS_sf"/>
</dbReference>
<dbReference type="GO" id="GO:0140664">
    <property type="term" value="F:ATP-dependent DNA damage sensor activity"/>
    <property type="evidence" value="ECO:0007669"/>
    <property type="project" value="InterPro"/>
</dbReference>
<dbReference type="SMART" id="SM00534">
    <property type="entry name" value="MUTSac"/>
    <property type="match status" value="1"/>
</dbReference>
<dbReference type="GO" id="GO:0005524">
    <property type="term" value="F:ATP binding"/>
    <property type="evidence" value="ECO:0007669"/>
    <property type="project" value="UniProtKB-UniRule"/>
</dbReference>
<dbReference type="Pfam" id="PF05192">
    <property type="entry name" value="MutS_III"/>
    <property type="match status" value="1"/>
</dbReference>
<evidence type="ECO:0000313" key="8">
    <source>
        <dbReference type="EMBL" id="KND00198.1"/>
    </source>
</evidence>
<dbReference type="PANTHER" id="PTHR11361">
    <property type="entry name" value="DNA MISMATCH REPAIR PROTEIN MUTS FAMILY MEMBER"/>
    <property type="match status" value="1"/>
</dbReference>
<dbReference type="GO" id="GO:0006298">
    <property type="term" value="P:mismatch repair"/>
    <property type="evidence" value="ECO:0007669"/>
    <property type="project" value="InterPro"/>
</dbReference>
<reference evidence="8 9" key="1">
    <citation type="submission" date="2009-08" db="EMBL/GenBank/DDBJ databases">
        <title>The Genome Sequence of Spizellomyces punctatus strain DAOM BR117.</title>
        <authorList>
            <consortium name="The Broad Institute Genome Sequencing Platform"/>
            <person name="Russ C."/>
            <person name="Cuomo C."/>
            <person name="Shea T."/>
            <person name="Young S.K."/>
            <person name="Zeng Q."/>
            <person name="Koehrsen M."/>
            <person name="Haas B."/>
            <person name="Borodovsky M."/>
            <person name="Guigo R."/>
            <person name="Alvarado L."/>
            <person name="Berlin A."/>
            <person name="Bochicchio J."/>
            <person name="Borenstein D."/>
            <person name="Chapman S."/>
            <person name="Chen Z."/>
            <person name="Engels R."/>
            <person name="Freedman E."/>
            <person name="Gellesch M."/>
            <person name="Goldberg J."/>
            <person name="Griggs A."/>
            <person name="Gujja S."/>
            <person name="Heiman D."/>
            <person name="Hepburn T."/>
            <person name="Howarth C."/>
            <person name="Jen D."/>
            <person name="Larson L."/>
            <person name="Lewis B."/>
            <person name="Mehta T."/>
            <person name="Park D."/>
            <person name="Pearson M."/>
            <person name="Roberts A."/>
            <person name="Saif S."/>
            <person name="Shenoy N."/>
            <person name="Sisk P."/>
            <person name="Stolte C."/>
            <person name="Sykes S."/>
            <person name="Thomson T."/>
            <person name="Walk T."/>
            <person name="White J."/>
            <person name="Yandava C."/>
            <person name="Burger G."/>
            <person name="Gray M.W."/>
            <person name="Holland P.W.H."/>
            <person name="King N."/>
            <person name="Lang F.B.F."/>
            <person name="Roger A.J."/>
            <person name="Ruiz-Trillo I."/>
            <person name="Lander E."/>
            <person name="Nusbaum C."/>
        </authorList>
    </citation>
    <scope>NUCLEOTIDE SEQUENCE [LARGE SCALE GENOMIC DNA]</scope>
    <source>
        <strain evidence="8 9">DAOM BR117</strain>
    </source>
</reference>
<keyword evidence="3" id="KW-0067">ATP-binding</keyword>
<dbReference type="STRING" id="645134.A0A0L0HGH8"/>
<dbReference type="InterPro" id="IPR027417">
    <property type="entry name" value="P-loop_NTPase"/>
</dbReference>
<feature type="domain" description="DNA mismatch repair protein MutS core" evidence="6">
    <location>
        <begin position="770"/>
        <end position="1092"/>
    </location>
</feature>
<dbReference type="InterPro" id="IPR000432">
    <property type="entry name" value="DNA_mismatch_repair_MutS_C"/>
</dbReference>
<dbReference type="Gene3D" id="1.10.1420.10">
    <property type="match status" value="1"/>
</dbReference>
<dbReference type="SUPFAM" id="SSF52540">
    <property type="entry name" value="P-loop containing nucleoside triphosphate hydrolases"/>
    <property type="match status" value="1"/>
</dbReference>
<keyword evidence="9" id="KW-1185">Reference proteome</keyword>
<dbReference type="GeneID" id="27687982"/>